<dbReference type="HOGENOM" id="CLU_109297_0_0_4"/>
<dbReference type="KEGG" id="smur:BWP33_07085"/>
<dbReference type="EMBL" id="ADCY02000045">
    <property type="protein sequence ID" value="EFG30828.1"/>
    <property type="molecule type" value="Genomic_DNA"/>
</dbReference>
<dbReference type="AlphaFoldDB" id="V9HM12"/>
<keyword evidence="3" id="KW-1185">Reference proteome</keyword>
<proteinExistence type="predicted"/>
<dbReference type="RefSeq" id="WP_002642474.1">
    <property type="nucleotide sequence ID" value="NZ_CP019448.1"/>
</dbReference>
<dbReference type="STRING" id="641147.HMPREF9021_01434"/>
<comment type="caution">
    <text evidence="2">The sequence shown here is derived from an EMBL/GenBank/DDBJ whole genome shotgun (WGS) entry which is preliminary data.</text>
</comment>
<keyword evidence="1" id="KW-1133">Transmembrane helix</keyword>
<keyword evidence="1" id="KW-0812">Transmembrane</keyword>
<dbReference type="Pfam" id="PF04306">
    <property type="entry name" value="DUF456"/>
    <property type="match status" value="1"/>
</dbReference>
<evidence type="ECO:0000313" key="3">
    <source>
        <dbReference type="Proteomes" id="UP000017813"/>
    </source>
</evidence>
<dbReference type="OrthoDB" id="9134540at2"/>
<name>V9HM12_9NEIS</name>
<gene>
    <name evidence="2" type="ORF">HMPREF9021_01434</name>
</gene>
<evidence type="ECO:0000256" key="1">
    <source>
        <dbReference type="SAM" id="Phobius"/>
    </source>
</evidence>
<protein>
    <recommendedName>
        <fullName evidence="4">DUF456 domain-containing protein</fullName>
    </recommendedName>
</protein>
<feature type="transmembrane region" description="Helical" evidence="1">
    <location>
        <begin position="132"/>
        <end position="154"/>
    </location>
</feature>
<reference evidence="2 3" key="2">
    <citation type="submission" date="2011-10" db="EMBL/GenBank/DDBJ databases">
        <title>The Genome Sequence of Simonsiella muelleri ATCC 29453.</title>
        <authorList>
            <consortium name="The Broad Institute Genome Sequencing Platform"/>
            <consortium name="The Broad Institute Genome Sequencing Center for Infectious Disease"/>
            <person name="Earl A."/>
            <person name="Ward D."/>
            <person name="Feldgarden M."/>
            <person name="Gevers D."/>
            <person name="Izard J."/>
            <person name="Baranova O.V."/>
            <person name="Blanton J.M."/>
            <person name="Tanner A.C."/>
            <person name="Dewhirst F."/>
            <person name="Young S.K."/>
            <person name="Zeng Q."/>
            <person name="Gargeya S."/>
            <person name="Fitzgerald M."/>
            <person name="Haas B."/>
            <person name="Abouelleil A."/>
            <person name="Alvarado L."/>
            <person name="Arachchi H.M."/>
            <person name="Berlin A."/>
            <person name="Brown A."/>
            <person name="Chapman S.B."/>
            <person name="Chen Z."/>
            <person name="Dunbar C."/>
            <person name="Freedman E."/>
            <person name="Gearin G."/>
            <person name="Goldberg J."/>
            <person name="Griggs A."/>
            <person name="Gujja S."/>
            <person name="Heiman D."/>
            <person name="Howarth C."/>
            <person name="Larson L."/>
            <person name="Lui A."/>
            <person name="MacDonald P.J.P."/>
            <person name="Montmayeur A."/>
            <person name="Murphy C."/>
            <person name="Neiman D."/>
            <person name="Pearson M."/>
            <person name="Priest M."/>
            <person name="Roberts A."/>
            <person name="Saif S."/>
            <person name="Shea T."/>
            <person name="Shenoy N."/>
            <person name="Sisk P."/>
            <person name="Stolte C."/>
            <person name="Sykes S."/>
            <person name="Wortman J."/>
            <person name="Nusbaum C."/>
            <person name="Birren B."/>
        </authorList>
    </citation>
    <scope>NUCLEOTIDE SEQUENCE [LARGE SCALE GENOMIC DNA]</scope>
    <source>
        <strain evidence="2 3">ATCC 29453</strain>
    </source>
</reference>
<dbReference type="Proteomes" id="UP000017813">
    <property type="component" value="Unassembled WGS sequence"/>
</dbReference>
<dbReference type="PANTHER" id="PTHR39165:SF1">
    <property type="entry name" value="DUF456 DOMAIN-CONTAINING PROTEIN"/>
    <property type="match status" value="1"/>
</dbReference>
<evidence type="ECO:0008006" key="4">
    <source>
        <dbReference type="Google" id="ProtNLM"/>
    </source>
</evidence>
<feature type="transmembrane region" description="Helical" evidence="1">
    <location>
        <begin position="47"/>
        <end position="72"/>
    </location>
</feature>
<dbReference type="PANTHER" id="PTHR39165">
    <property type="entry name" value="IG HYPOTHETICAL 17883"/>
    <property type="match status" value="1"/>
</dbReference>
<organism evidence="2 3">
    <name type="scientific">Simonsiella muelleri ATCC 29453</name>
    <dbReference type="NCBI Taxonomy" id="641147"/>
    <lineage>
        <taxon>Bacteria</taxon>
        <taxon>Pseudomonadati</taxon>
        <taxon>Pseudomonadota</taxon>
        <taxon>Betaproteobacteria</taxon>
        <taxon>Neisseriales</taxon>
        <taxon>Neisseriaceae</taxon>
        <taxon>Simonsiella</taxon>
    </lineage>
</organism>
<evidence type="ECO:0000313" key="2">
    <source>
        <dbReference type="EMBL" id="EFG30828.1"/>
    </source>
</evidence>
<keyword evidence="1" id="KW-0472">Membrane</keyword>
<dbReference type="InterPro" id="IPR007403">
    <property type="entry name" value="DUF456"/>
</dbReference>
<sequence>MTIFLIVLAIMLLLVGVAGTIFPVIPALPLMLGGAWLLAYAQNYTVMASGSLITLVLIAAFGFAMDFVAGLLGAKYTGASKQALWGSLIGGLVGIFMGLFGMIFAPLIGAMIGEFMAKQDLLRASKVGIGTFVGIIVGTVAKIGAALAMILVILSQYGVYWFQAA</sequence>
<accession>V9HM12</accession>
<feature type="transmembrane region" description="Helical" evidence="1">
    <location>
        <begin position="84"/>
        <end position="112"/>
    </location>
</feature>
<reference evidence="2 3" key="1">
    <citation type="submission" date="2010-03" db="EMBL/GenBank/DDBJ databases">
        <authorList>
            <consortium name="The Broad Institute Genome Sequencing Platform"/>
            <person name="Ward D."/>
            <person name="Earl A."/>
            <person name="Feldgarden M."/>
            <person name="Gevers D."/>
            <person name="Young S."/>
            <person name="Zeng Q."/>
            <person name="Koehrsen M."/>
            <person name="Alvarado L."/>
            <person name="Berlin A.M."/>
            <person name="Borenstein D."/>
            <person name="Chapman S.B."/>
            <person name="Chen Z."/>
            <person name="Engels R."/>
            <person name="Freedman E."/>
            <person name="Gellesch M."/>
            <person name="Goldberg J."/>
            <person name="Griggs A."/>
            <person name="Gujja S."/>
            <person name="Heilman E.R."/>
            <person name="Heiman D.I."/>
            <person name="Hepburn T.A."/>
            <person name="Howarth C."/>
            <person name="Jen D."/>
            <person name="Larson L."/>
            <person name="Mehta T."/>
            <person name="Park D."/>
            <person name="Pearson M."/>
            <person name="Richards J."/>
            <person name="Roberts A."/>
            <person name="Saif S."/>
            <person name="Shea T.D."/>
            <person name="Shenoy N."/>
            <person name="Sisk P."/>
            <person name="Stolte C."/>
            <person name="Sykes S.N."/>
            <person name="Walk T."/>
            <person name="White J."/>
            <person name="Yandava C."/>
            <person name="Izard J."/>
            <person name="Baranova O.V."/>
            <person name="Blanton J.M."/>
            <person name="Tanner A.C."/>
            <person name="Dewhirst F."/>
            <person name="Haas B."/>
            <person name="Nusbaum C."/>
            <person name="Birren B."/>
        </authorList>
    </citation>
    <scope>NUCLEOTIDE SEQUENCE [LARGE SCALE GENOMIC DNA]</scope>
    <source>
        <strain evidence="2 3">ATCC 29453</strain>
    </source>
</reference>
<dbReference type="eggNOG" id="COG2839">
    <property type="taxonomic scope" value="Bacteria"/>
</dbReference>